<gene>
    <name evidence="2" type="ORF">SAMN05421788_1119</name>
</gene>
<proteinExistence type="predicted"/>
<keyword evidence="1" id="KW-0812">Transmembrane</keyword>
<organism evidence="2 3">
    <name type="scientific">Filimonas lacunae</name>
    <dbReference type="NCBI Taxonomy" id="477680"/>
    <lineage>
        <taxon>Bacteria</taxon>
        <taxon>Pseudomonadati</taxon>
        <taxon>Bacteroidota</taxon>
        <taxon>Chitinophagia</taxon>
        <taxon>Chitinophagales</taxon>
        <taxon>Chitinophagaceae</taxon>
        <taxon>Filimonas</taxon>
    </lineage>
</organism>
<dbReference type="EMBL" id="FTOR01000011">
    <property type="protein sequence ID" value="SIT32053.1"/>
    <property type="molecule type" value="Genomic_DNA"/>
</dbReference>
<evidence type="ECO:0000313" key="2">
    <source>
        <dbReference type="EMBL" id="SIT32053.1"/>
    </source>
</evidence>
<evidence type="ECO:0000256" key="1">
    <source>
        <dbReference type="SAM" id="Phobius"/>
    </source>
</evidence>
<evidence type="ECO:0000313" key="3">
    <source>
        <dbReference type="Proteomes" id="UP000186917"/>
    </source>
</evidence>
<keyword evidence="1" id="KW-1133">Transmembrane helix</keyword>
<reference evidence="3" key="1">
    <citation type="submission" date="2017-01" db="EMBL/GenBank/DDBJ databases">
        <authorList>
            <person name="Varghese N."/>
            <person name="Submissions S."/>
        </authorList>
    </citation>
    <scope>NUCLEOTIDE SEQUENCE [LARGE SCALE GENOMIC DNA]</scope>
    <source>
        <strain evidence="3">DSM 21054</strain>
    </source>
</reference>
<keyword evidence="3" id="KW-1185">Reference proteome</keyword>
<dbReference type="AlphaFoldDB" id="A0A1N7RA99"/>
<protein>
    <submittedName>
        <fullName evidence="2">Uncharacterized protein</fullName>
    </submittedName>
</protein>
<dbReference type="STRING" id="477680.SAMN05421788_1119"/>
<accession>A0A1N7RA99</accession>
<sequence>MKKVVFPVKATFFVVVHRTVADPPAKAQGEANYQPVTEVIKYKKRTFPIPETSFLFSVSTLLLTIITKFYLLSIAKKALSSVASSGFILPASTRRSCLRRKAPSYSAFSSSVSAITPGTLRGLLLGSNATNV</sequence>
<feature type="transmembrane region" description="Helical" evidence="1">
    <location>
        <begin position="53"/>
        <end position="71"/>
    </location>
</feature>
<dbReference type="Proteomes" id="UP000186917">
    <property type="component" value="Unassembled WGS sequence"/>
</dbReference>
<name>A0A1N7RA99_9BACT</name>
<keyword evidence="1" id="KW-0472">Membrane</keyword>